<dbReference type="InterPro" id="IPR000600">
    <property type="entry name" value="ROK"/>
</dbReference>
<reference evidence="2 3" key="1">
    <citation type="submission" date="2021-03" db="EMBL/GenBank/DDBJ databases">
        <title>Human Oral Microbial Genomes.</title>
        <authorList>
            <person name="Johnston C.D."/>
            <person name="Chen T."/>
            <person name="Dewhirst F.E."/>
        </authorList>
    </citation>
    <scope>NUCLEOTIDE SEQUENCE [LARGE SCALE GENOMIC DNA]</scope>
    <source>
        <strain evidence="2 3">DSMZ 100122</strain>
    </source>
</reference>
<evidence type="ECO:0000313" key="2">
    <source>
        <dbReference type="EMBL" id="QUC08238.1"/>
    </source>
</evidence>
<dbReference type="SUPFAM" id="SSF53067">
    <property type="entry name" value="Actin-like ATPase domain"/>
    <property type="match status" value="1"/>
</dbReference>
<protein>
    <submittedName>
        <fullName evidence="2">ROK family protein</fullName>
    </submittedName>
</protein>
<keyword evidence="3" id="KW-1185">Reference proteome</keyword>
<dbReference type="InterPro" id="IPR043129">
    <property type="entry name" value="ATPase_NBD"/>
</dbReference>
<proteinExistence type="inferred from homology"/>
<dbReference type="RefSeq" id="WP_212323875.1">
    <property type="nucleotide sequence ID" value="NZ_AP024463.1"/>
</dbReference>
<dbReference type="Gene3D" id="3.30.420.40">
    <property type="match status" value="2"/>
</dbReference>
<evidence type="ECO:0000256" key="1">
    <source>
        <dbReference type="ARBA" id="ARBA00006479"/>
    </source>
</evidence>
<name>A0ABX7Y5T7_9ACTN</name>
<dbReference type="Proteomes" id="UP000678513">
    <property type="component" value="Chromosome"/>
</dbReference>
<sequence length="314" mass="34199">MNAFLVDIGGTWTRFRYGGQVERISTPSRLHHPLKSSDALIQELVYLVAERAPACVDAYISLGAAYDPEVDIAYGSGPLWGAGRYEVPFRRLLEKRRPDVHWSVSNDITAGLAHFAKQYARSEDRYVMYITISSGIALRTAHLPTGQIDVDSEGLQGEVGHLPATSSAADAVRGLACECGGVGHIASISAGPAIPYVAERLGITRNSQEIYLDDGSPSRTCESLLRVIIEPIANLIRTVRVLQPHVDLIGIGGGVPSGIGTPYKRELNRQLSAVQSYSDGHFKEHPRLHVVSFDQVCPEIGAELMAQGYLRNIR</sequence>
<accession>A0ABX7Y5T7</accession>
<dbReference type="Pfam" id="PF00480">
    <property type="entry name" value="ROK"/>
    <property type="match status" value="1"/>
</dbReference>
<gene>
    <name evidence="2" type="ORF">J5A65_00320</name>
</gene>
<evidence type="ECO:0000313" key="3">
    <source>
        <dbReference type="Proteomes" id="UP000678513"/>
    </source>
</evidence>
<comment type="similarity">
    <text evidence="1">Belongs to the ROK (NagC/XylR) family.</text>
</comment>
<organism evidence="2 3">
    <name type="scientific">Arachnia rubra</name>
    <dbReference type="NCBI Taxonomy" id="1547448"/>
    <lineage>
        <taxon>Bacteria</taxon>
        <taxon>Bacillati</taxon>
        <taxon>Actinomycetota</taxon>
        <taxon>Actinomycetes</taxon>
        <taxon>Propionibacteriales</taxon>
        <taxon>Propionibacteriaceae</taxon>
        <taxon>Arachnia</taxon>
    </lineage>
</organism>
<dbReference type="EMBL" id="CP072384">
    <property type="protein sequence ID" value="QUC08238.1"/>
    <property type="molecule type" value="Genomic_DNA"/>
</dbReference>